<accession>A0A3P6SQC4</accession>
<dbReference type="Proteomes" id="UP000277928">
    <property type="component" value="Unassembled WGS sequence"/>
</dbReference>
<name>A0A3P6SQC4_LITSI</name>
<evidence type="ECO:0000256" key="1">
    <source>
        <dbReference type="SAM" id="MobiDB-lite"/>
    </source>
</evidence>
<feature type="transmembrane region" description="Helical" evidence="2">
    <location>
        <begin position="21"/>
        <end position="46"/>
    </location>
</feature>
<keyword evidence="2" id="KW-0472">Membrane</keyword>
<evidence type="ECO:0000313" key="4">
    <source>
        <dbReference type="Proteomes" id="UP000277928"/>
    </source>
</evidence>
<dbReference type="AlphaFoldDB" id="A0A3P6SQC4"/>
<protein>
    <submittedName>
        <fullName evidence="3">Uncharacterized protein</fullName>
    </submittedName>
</protein>
<evidence type="ECO:0000313" key="3">
    <source>
        <dbReference type="EMBL" id="VDK77216.1"/>
    </source>
</evidence>
<sequence>MNASKWMSRGLMSKKWAVTGLVFGIASVLNSFVIVVVAVIVTVTVIVVTATVVVVVIVIVVVVVVVVAAAAVAAAAIACGGNRMWRNSGSNDVPVGWQQEAGQGRRT</sequence>
<reference evidence="3 4" key="1">
    <citation type="submission" date="2018-08" db="EMBL/GenBank/DDBJ databases">
        <authorList>
            <person name="Laetsch R D."/>
            <person name="Stevens L."/>
            <person name="Kumar S."/>
            <person name="Blaxter L. M."/>
        </authorList>
    </citation>
    <scope>NUCLEOTIDE SEQUENCE [LARGE SCALE GENOMIC DNA]</scope>
</reference>
<organism evidence="3 4">
    <name type="scientific">Litomosoides sigmodontis</name>
    <name type="common">Filarial nematode worm</name>
    <dbReference type="NCBI Taxonomy" id="42156"/>
    <lineage>
        <taxon>Eukaryota</taxon>
        <taxon>Metazoa</taxon>
        <taxon>Ecdysozoa</taxon>
        <taxon>Nematoda</taxon>
        <taxon>Chromadorea</taxon>
        <taxon>Rhabditida</taxon>
        <taxon>Spirurina</taxon>
        <taxon>Spiruromorpha</taxon>
        <taxon>Filarioidea</taxon>
        <taxon>Onchocercidae</taxon>
        <taxon>Litomosoides</taxon>
    </lineage>
</organism>
<keyword evidence="2" id="KW-1133">Transmembrane helix</keyword>
<feature type="region of interest" description="Disordered" evidence="1">
    <location>
        <begin position="85"/>
        <end position="107"/>
    </location>
</feature>
<evidence type="ECO:0000256" key="2">
    <source>
        <dbReference type="SAM" id="Phobius"/>
    </source>
</evidence>
<proteinExistence type="predicted"/>
<gene>
    <name evidence="3" type="ORF">NLS_LOCUS3572</name>
</gene>
<feature type="transmembrane region" description="Helical" evidence="2">
    <location>
        <begin position="52"/>
        <end position="78"/>
    </location>
</feature>
<keyword evidence="2" id="KW-0812">Transmembrane</keyword>
<keyword evidence="4" id="KW-1185">Reference proteome</keyword>
<dbReference type="EMBL" id="UYRX01000198">
    <property type="protein sequence ID" value="VDK77216.1"/>
    <property type="molecule type" value="Genomic_DNA"/>
</dbReference>